<dbReference type="EMBL" id="PDXF01000067">
    <property type="protein sequence ID" value="RYN91297.1"/>
    <property type="molecule type" value="Genomic_DNA"/>
</dbReference>
<evidence type="ECO:0000313" key="1">
    <source>
        <dbReference type="EMBL" id="RYN91297.1"/>
    </source>
</evidence>
<sequence length="367" mass="42554">MAVLLRIFHYLPKSIRHPKPQADLLNLSLTCKRLAPLAREVLFTAPILQLCKIDTFLASLFEYPYLQLKVQSLIVESNKIYRSWVISDPDRLWDPEEEISSRCAGILHTLILDVEVKQEYIQVLQRESGWVGNLISLVLILLPNLSSLYLGGTPLTSLNFLQPVSDRNLDGYRKMSVFDRIHIPPQLSAKLTFLELPSGLQLEKGSVFTLFPELRHLILSCGSFRNFSPRYVIPPKLETLVVTNYEPDLDDWINEVALAQKTSFPSLCSLSLYYEKESYKSEYPPLLRDEMKKLGITLYEFFTEELSEFEVFYHELSHPWLYTRAELDAFNAMRHEEETGKWKKGEWKKGEWEVVEGWEVGESEGEE</sequence>
<organism evidence="1 2">
    <name type="scientific">Alternaria tenuissima</name>
    <dbReference type="NCBI Taxonomy" id="119927"/>
    <lineage>
        <taxon>Eukaryota</taxon>
        <taxon>Fungi</taxon>
        <taxon>Dikarya</taxon>
        <taxon>Ascomycota</taxon>
        <taxon>Pezizomycotina</taxon>
        <taxon>Dothideomycetes</taxon>
        <taxon>Pleosporomycetidae</taxon>
        <taxon>Pleosporales</taxon>
        <taxon>Pleosporineae</taxon>
        <taxon>Pleosporaceae</taxon>
        <taxon>Alternaria</taxon>
        <taxon>Alternaria sect. Alternaria</taxon>
        <taxon>Alternaria alternata complex</taxon>
    </lineage>
</organism>
<evidence type="ECO:0000313" key="2">
    <source>
        <dbReference type="Proteomes" id="UP000293195"/>
    </source>
</evidence>
<protein>
    <recommendedName>
        <fullName evidence="3">F-box domain-containing protein</fullName>
    </recommendedName>
</protein>
<name>A0ABY0G0H9_9PLEO</name>
<dbReference type="SUPFAM" id="SSF52047">
    <property type="entry name" value="RNI-like"/>
    <property type="match status" value="1"/>
</dbReference>
<dbReference type="Gene3D" id="3.80.10.10">
    <property type="entry name" value="Ribonuclease Inhibitor"/>
    <property type="match status" value="1"/>
</dbReference>
<proteinExistence type="predicted"/>
<dbReference type="Proteomes" id="UP000293195">
    <property type="component" value="Unassembled WGS sequence"/>
</dbReference>
<comment type="caution">
    <text evidence="1">The sequence shown here is derived from an EMBL/GenBank/DDBJ whole genome shotgun (WGS) entry which is preliminary data.</text>
</comment>
<gene>
    <name evidence="1" type="ORF">AA0119_g10547</name>
</gene>
<reference evidence="2" key="1">
    <citation type="journal article" date="2019" name="bioRxiv">
        <title>Genomics, evolutionary history and diagnostics of the Alternaria alternata species group including apple and Asian pear pathotypes.</title>
        <authorList>
            <person name="Armitage A.D."/>
            <person name="Cockerton H.M."/>
            <person name="Sreenivasaprasad S."/>
            <person name="Woodhall J.W."/>
            <person name="Lane C.R."/>
            <person name="Harrison R.J."/>
            <person name="Clarkson J.P."/>
        </authorList>
    </citation>
    <scope>NUCLEOTIDE SEQUENCE [LARGE SCALE GENOMIC DNA]</scope>
    <source>
        <strain evidence="2">FERA 635</strain>
    </source>
</reference>
<dbReference type="InterPro" id="IPR032675">
    <property type="entry name" value="LRR_dom_sf"/>
</dbReference>
<evidence type="ECO:0008006" key="3">
    <source>
        <dbReference type="Google" id="ProtNLM"/>
    </source>
</evidence>
<keyword evidence="2" id="KW-1185">Reference proteome</keyword>
<accession>A0ABY0G0H9</accession>